<dbReference type="AlphaFoldDB" id="A0A6A7AKG2"/>
<evidence type="ECO:0000313" key="3">
    <source>
        <dbReference type="Proteomes" id="UP000799424"/>
    </source>
</evidence>
<evidence type="ECO:0000259" key="1">
    <source>
        <dbReference type="PROSITE" id="PS50011"/>
    </source>
</evidence>
<proteinExistence type="predicted"/>
<feature type="non-terminal residue" evidence="2">
    <location>
        <position position="227"/>
    </location>
</feature>
<dbReference type="GO" id="GO:0005524">
    <property type="term" value="F:ATP binding"/>
    <property type="evidence" value="ECO:0007669"/>
    <property type="project" value="InterPro"/>
</dbReference>
<protein>
    <recommendedName>
        <fullName evidence="1">Protein kinase domain-containing protein</fullName>
    </recommendedName>
</protein>
<dbReference type="SUPFAM" id="SSF56112">
    <property type="entry name" value="Protein kinase-like (PK-like)"/>
    <property type="match status" value="1"/>
</dbReference>
<accession>A0A6A7AKG2</accession>
<organism evidence="2 3">
    <name type="scientific">Ophiobolus disseminans</name>
    <dbReference type="NCBI Taxonomy" id="1469910"/>
    <lineage>
        <taxon>Eukaryota</taxon>
        <taxon>Fungi</taxon>
        <taxon>Dikarya</taxon>
        <taxon>Ascomycota</taxon>
        <taxon>Pezizomycotina</taxon>
        <taxon>Dothideomycetes</taxon>
        <taxon>Pleosporomycetidae</taxon>
        <taxon>Pleosporales</taxon>
        <taxon>Pleosporineae</taxon>
        <taxon>Phaeosphaeriaceae</taxon>
        <taxon>Ophiobolus</taxon>
    </lineage>
</organism>
<dbReference type="GO" id="GO:0004672">
    <property type="term" value="F:protein kinase activity"/>
    <property type="evidence" value="ECO:0007669"/>
    <property type="project" value="InterPro"/>
</dbReference>
<feature type="domain" description="Protein kinase" evidence="1">
    <location>
        <begin position="84"/>
        <end position="227"/>
    </location>
</feature>
<reference evidence="2" key="1">
    <citation type="journal article" date="2020" name="Stud. Mycol.">
        <title>101 Dothideomycetes genomes: a test case for predicting lifestyles and emergence of pathogens.</title>
        <authorList>
            <person name="Haridas S."/>
            <person name="Albert R."/>
            <person name="Binder M."/>
            <person name="Bloem J."/>
            <person name="Labutti K."/>
            <person name="Salamov A."/>
            <person name="Andreopoulos B."/>
            <person name="Baker S."/>
            <person name="Barry K."/>
            <person name="Bills G."/>
            <person name="Bluhm B."/>
            <person name="Cannon C."/>
            <person name="Castanera R."/>
            <person name="Culley D."/>
            <person name="Daum C."/>
            <person name="Ezra D."/>
            <person name="Gonzalez J."/>
            <person name="Henrissat B."/>
            <person name="Kuo A."/>
            <person name="Liang C."/>
            <person name="Lipzen A."/>
            <person name="Lutzoni F."/>
            <person name="Magnuson J."/>
            <person name="Mondo S."/>
            <person name="Nolan M."/>
            <person name="Ohm R."/>
            <person name="Pangilinan J."/>
            <person name="Park H.-J."/>
            <person name="Ramirez L."/>
            <person name="Alfaro M."/>
            <person name="Sun H."/>
            <person name="Tritt A."/>
            <person name="Yoshinaga Y."/>
            <person name="Zwiers L.-H."/>
            <person name="Turgeon B."/>
            <person name="Goodwin S."/>
            <person name="Spatafora J."/>
            <person name="Crous P."/>
            <person name="Grigoriev I."/>
        </authorList>
    </citation>
    <scope>NUCLEOTIDE SEQUENCE</scope>
    <source>
        <strain evidence="2">CBS 113818</strain>
    </source>
</reference>
<dbReference type="InterPro" id="IPR008271">
    <property type="entry name" value="Ser/Thr_kinase_AS"/>
</dbReference>
<dbReference type="EMBL" id="MU006216">
    <property type="protein sequence ID" value="KAF2833643.1"/>
    <property type="molecule type" value="Genomic_DNA"/>
</dbReference>
<dbReference type="InterPro" id="IPR011009">
    <property type="entry name" value="Kinase-like_dom_sf"/>
</dbReference>
<name>A0A6A7AKG2_9PLEO</name>
<dbReference type="OrthoDB" id="3790807at2759"/>
<sequence>AVRIFAIALNSGMSMKNIQDLLLKTDVDDRHFPLGASNFPSTIALSKKNKFKKIQYDYTAPCFEDASSDKTYHKDFHMPINWDESTKIKTENTSSGELYGATIGPDMHKFGAVPELVLKKIKNKSGDRELNILRHLASIPGPPNLHIAKIYSGFKYDDITYLIAERAESNLVEFTQKKSKGRQDAHIDLPWLKGQIRGLAGALRDIHYGVPGQSMYHHDIKPENILI</sequence>
<gene>
    <name evidence="2" type="ORF">CC86DRAFT_272142</name>
</gene>
<keyword evidence="3" id="KW-1185">Reference proteome</keyword>
<feature type="non-terminal residue" evidence="2">
    <location>
        <position position="1"/>
    </location>
</feature>
<evidence type="ECO:0000313" key="2">
    <source>
        <dbReference type="EMBL" id="KAF2833643.1"/>
    </source>
</evidence>
<dbReference type="InterPro" id="IPR000719">
    <property type="entry name" value="Prot_kinase_dom"/>
</dbReference>
<dbReference type="PROSITE" id="PS00108">
    <property type="entry name" value="PROTEIN_KINASE_ST"/>
    <property type="match status" value="1"/>
</dbReference>
<dbReference type="Proteomes" id="UP000799424">
    <property type="component" value="Unassembled WGS sequence"/>
</dbReference>
<dbReference type="Gene3D" id="1.10.510.10">
    <property type="entry name" value="Transferase(Phosphotransferase) domain 1"/>
    <property type="match status" value="1"/>
</dbReference>
<dbReference type="PROSITE" id="PS50011">
    <property type="entry name" value="PROTEIN_KINASE_DOM"/>
    <property type="match status" value="1"/>
</dbReference>